<organism evidence="5 6">
    <name type="scientific">Dactylonectria estremocensis</name>
    <dbReference type="NCBI Taxonomy" id="1079267"/>
    <lineage>
        <taxon>Eukaryota</taxon>
        <taxon>Fungi</taxon>
        <taxon>Dikarya</taxon>
        <taxon>Ascomycota</taxon>
        <taxon>Pezizomycotina</taxon>
        <taxon>Sordariomycetes</taxon>
        <taxon>Hypocreomycetidae</taxon>
        <taxon>Hypocreales</taxon>
        <taxon>Nectriaceae</taxon>
        <taxon>Dactylonectria</taxon>
    </lineage>
</organism>
<feature type="domain" description="Glycosyltransferase family 28 N-terminal" evidence="3">
    <location>
        <begin position="122"/>
        <end position="270"/>
    </location>
</feature>
<evidence type="ECO:0000313" key="5">
    <source>
        <dbReference type="EMBL" id="KAH7129601.1"/>
    </source>
</evidence>
<feature type="region of interest" description="Disordered" evidence="2">
    <location>
        <begin position="87"/>
        <end position="106"/>
    </location>
</feature>
<reference evidence="5" key="1">
    <citation type="journal article" date="2021" name="Nat. Commun.">
        <title>Genetic determinants of endophytism in the Arabidopsis root mycobiome.</title>
        <authorList>
            <person name="Mesny F."/>
            <person name="Miyauchi S."/>
            <person name="Thiergart T."/>
            <person name="Pickel B."/>
            <person name="Atanasova L."/>
            <person name="Karlsson M."/>
            <person name="Huettel B."/>
            <person name="Barry K.W."/>
            <person name="Haridas S."/>
            <person name="Chen C."/>
            <person name="Bauer D."/>
            <person name="Andreopoulos W."/>
            <person name="Pangilinan J."/>
            <person name="LaButti K."/>
            <person name="Riley R."/>
            <person name="Lipzen A."/>
            <person name="Clum A."/>
            <person name="Drula E."/>
            <person name="Henrissat B."/>
            <person name="Kohler A."/>
            <person name="Grigoriev I.V."/>
            <person name="Martin F.M."/>
            <person name="Hacquard S."/>
        </authorList>
    </citation>
    <scope>NUCLEOTIDE SEQUENCE</scope>
    <source>
        <strain evidence="5">MPI-CAGE-AT-0021</strain>
    </source>
</reference>
<dbReference type="Proteomes" id="UP000717696">
    <property type="component" value="Unassembled WGS sequence"/>
</dbReference>
<keyword evidence="1" id="KW-0808">Transferase</keyword>
<evidence type="ECO:0000256" key="2">
    <source>
        <dbReference type="SAM" id="MobiDB-lite"/>
    </source>
</evidence>
<dbReference type="Gene3D" id="3.40.50.2000">
    <property type="entry name" value="Glycogen Phosphorylase B"/>
    <property type="match status" value="2"/>
</dbReference>
<dbReference type="InterPro" id="IPR002213">
    <property type="entry name" value="UDP_glucos_trans"/>
</dbReference>
<dbReference type="SUPFAM" id="SSF53756">
    <property type="entry name" value="UDP-Glycosyltransferase/glycogen phosphorylase"/>
    <property type="match status" value="1"/>
</dbReference>
<dbReference type="EMBL" id="JAGMUU010000021">
    <property type="protein sequence ID" value="KAH7129601.1"/>
    <property type="molecule type" value="Genomic_DNA"/>
</dbReference>
<dbReference type="CDD" id="cd03784">
    <property type="entry name" value="GT1_Gtf-like"/>
    <property type="match status" value="1"/>
</dbReference>
<comment type="caution">
    <text evidence="5">The sequence shown here is derived from an EMBL/GenBank/DDBJ whole genome shotgun (WGS) entry which is preliminary data.</text>
</comment>
<proteinExistence type="predicted"/>
<evidence type="ECO:0000313" key="6">
    <source>
        <dbReference type="Proteomes" id="UP000717696"/>
    </source>
</evidence>
<dbReference type="PANTHER" id="PTHR48050:SF27">
    <property type="entry name" value="GLUCOSYLTRANSFERASE, PUTATIVE (AFU_ORTHOLOGUE AFUA_7G04880)-RELATED"/>
    <property type="match status" value="1"/>
</dbReference>
<dbReference type="InterPro" id="IPR010610">
    <property type="entry name" value="EryCIII-like_C"/>
</dbReference>
<dbReference type="GO" id="GO:0016906">
    <property type="term" value="F:sterol 3-beta-glucosyltransferase activity"/>
    <property type="evidence" value="ECO:0007669"/>
    <property type="project" value="UniProtKB-ARBA"/>
</dbReference>
<gene>
    <name evidence="5" type="ORF">B0J13DRAFT_627425</name>
</gene>
<dbReference type="InterPro" id="IPR004276">
    <property type="entry name" value="GlycoTrans_28_N"/>
</dbReference>
<evidence type="ECO:0000259" key="3">
    <source>
        <dbReference type="Pfam" id="PF03033"/>
    </source>
</evidence>
<dbReference type="InterPro" id="IPR050426">
    <property type="entry name" value="Glycosyltransferase_28"/>
</dbReference>
<keyword evidence="6" id="KW-1185">Reference proteome</keyword>
<dbReference type="OrthoDB" id="5835829at2759"/>
<protein>
    <submittedName>
        <fullName evidence="5">Sterol glucosyltransferase</fullName>
    </submittedName>
</protein>
<dbReference type="GO" id="GO:0005975">
    <property type="term" value="P:carbohydrate metabolic process"/>
    <property type="evidence" value="ECO:0007669"/>
    <property type="project" value="InterPro"/>
</dbReference>
<evidence type="ECO:0000256" key="1">
    <source>
        <dbReference type="ARBA" id="ARBA00022679"/>
    </source>
</evidence>
<dbReference type="Pfam" id="PF06722">
    <property type="entry name" value="EryCIII-like_C"/>
    <property type="match status" value="1"/>
</dbReference>
<dbReference type="PANTHER" id="PTHR48050">
    <property type="entry name" value="STEROL 3-BETA-GLUCOSYLTRANSFERASE"/>
    <property type="match status" value="1"/>
</dbReference>
<sequence length="861" mass="93523">MADHGALGTELDQPSTVSNQLASEHLLPKHPIVKSESSNKLTPSAYHFFLVAFINVAPSTDDGRLDVDLDSRVVKSLSLFLPNLQGIPAQSPEEEDSAPPYEYANPQNPELNSFPFPIKLNIVIQVVGSRGDVQPFVALGTELQRHGHRVRLATHNVFDSFVHMAGLEFFPIGGDPTELMAYMVRNPGLIPSMKSLRDGDIQKKRKMMSEMLRGFWQSCIEPDPTSSAPFVADAIIANPPSFAYLHCAQALGIPVHLMFTMPWTSTRAFPHPLANIKTGKGSGTEPLTANYISYAVVEFLTWQGLGDIINVFRESIDLEPIAFSEGPRLAETLKVPFSYCWSPALVSKPADWGSHIDVCGFFFREPPNYTPSPDLDEFLRNGPPPIYIGFGSIVIDDPERMSAMILEAVGTTGTRALISRGWSKLDGPESEKIMFLGDCPHEWLFQHVKAVIHHGGAGTTACGLLNGRPTTIVPFFGDQPFWGDMVAAAGAGPKPIPQKSLTVETLVRAIEFCLTPEAAKAAQGIKAKMETESGVKTAVLSFHKNLPTHELECEILRGDPAAWVWSQRGTRIRLSKVAAEILSRHLKLDFRRLQVHESRRIVIETRRWDPITGTVSAAVGVGADLIKAATDVVARPVQAYIGQRHVEPGDLTVVQSTARPNAAIASKGAETPKGPRGKNNARGCINPTAAATVASMGTFLKHYANGLVIIPFAFTEGFRSVPLLYGEDVRDYGEIHDWKSGAIVGVKAVVYGVVDGVGGLFILPYQGGRKHGPFGVVKGVGKGVVGLSSKLFTAAMGVAVYPLQGIYKSIWAAANSGTRHSIQLAQRIEGQYLTDKGRPETIQEKVVMDLFAVLKDQSLPS</sequence>
<feature type="domain" description="Erythromycin biosynthesis protein CIII-like C-terminal" evidence="4">
    <location>
        <begin position="439"/>
        <end position="522"/>
    </location>
</feature>
<dbReference type="FunFam" id="3.40.50.2000:FF:000100">
    <property type="entry name" value="Glycosyltransferase family 1 protein"/>
    <property type="match status" value="1"/>
</dbReference>
<dbReference type="FunFam" id="3.40.50.2000:FF:000009">
    <property type="entry name" value="Sterol 3-beta-glucosyltransferase UGT80A2"/>
    <property type="match status" value="1"/>
</dbReference>
<accession>A0A9P9IRA4</accession>
<name>A0A9P9IRA4_9HYPO</name>
<evidence type="ECO:0000259" key="4">
    <source>
        <dbReference type="Pfam" id="PF06722"/>
    </source>
</evidence>
<dbReference type="AlphaFoldDB" id="A0A9P9IRA4"/>
<dbReference type="Pfam" id="PF03033">
    <property type="entry name" value="Glyco_transf_28"/>
    <property type="match status" value="1"/>
</dbReference>